<evidence type="ECO:0000313" key="1">
    <source>
        <dbReference type="EMBL" id="NLE30844.1"/>
    </source>
</evidence>
<reference evidence="1 2" key="1">
    <citation type="journal article" date="2020" name="Biotechnol. Biofuels">
        <title>New insights from the biogas microbiome by comprehensive genome-resolved metagenomics of nearly 1600 species originating from multiple anaerobic digesters.</title>
        <authorList>
            <person name="Campanaro S."/>
            <person name="Treu L."/>
            <person name="Rodriguez-R L.M."/>
            <person name="Kovalovszki A."/>
            <person name="Ziels R.M."/>
            <person name="Maus I."/>
            <person name="Zhu X."/>
            <person name="Kougias P.G."/>
            <person name="Basile A."/>
            <person name="Luo G."/>
            <person name="Schluter A."/>
            <person name="Konstantinidis K.T."/>
            <person name="Angelidaki I."/>
        </authorList>
    </citation>
    <scope>NUCLEOTIDE SEQUENCE [LARGE SCALE GENOMIC DNA]</scope>
    <source>
        <strain evidence="1">AS06rmzACSIP_421</strain>
    </source>
</reference>
<gene>
    <name evidence="1" type="ORF">GX618_01035</name>
</gene>
<sequence>MNIFVRNSKSDMKIEEVNSYLSKLRIPTSLVFTPINLKEEKEKFLNSDIYEPNF</sequence>
<dbReference type="AlphaFoldDB" id="A0A847EU65"/>
<dbReference type="Proteomes" id="UP000554004">
    <property type="component" value="Unassembled WGS sequence"/>
</dbReference>
<organism evidence="1 2">
    <name type="scientific">Candidatus Dojkabacteria bacterium</name>
    <dbReference type="NCBI Taxonomy" id="2099670"/>
    <lineage>
        <taxon>Bacteria</taxon>
        <taxon>Candidatus Dojkabacteria</taxon>
    </lineage>
</organism>
<proteinExistence type="predicted"/>
<name>A0A847EU65_9BACT</name>
<dbReference type="EMBL" id="JAAZAL010000035">
    <property type="protein sequence ID" value="NLE30844.1"/>
    <property type="molecule type" value="Genomic_DNA"/>
</dbReference>
<accession>A0A847EU65</accession>
<evidence type="ECO:0000313" key="2">
    <source>
        <dbReference type="Proteomes" id="UP000554004"/>
    </source>
</evidence>
<protein>
    <submittedName>
        <fullName evidence="1">Uncharacterized protein</fullName>
    </submittedName>
</protein>
<feature type="non-terminal residue" evidence="1">
    <location>
        <position position="54"/>
    </location>
</feature>
<comment type="caution">
    <text evidence="1">The sequence shown here is derived from an EMBL/GenBank/DDBJ whole genome shotgun (WGS) entry which is preliminary data.</text>
</comment>